<evidence type="ECO:0000313" key="4">
    <source>
        <dbReference type="Proteomes" id="UP000039865"/>
    </source>
</evidence>
<keyword evidence="2" id="KW-0472">Membrane</keyword>
<dbReference type="AlphaFoldDB" id="A0A078AZ86"/>
<name>A0A078AZ86_STYLE</name>
<dbReference type="EMBL" id="CCKQ01015591">
    <property type="protein sequence ID" value="CDW87416.1"/>
    <property type="molecule type" value="Genomic_DNA"/>
</dbReference>
<organism evidence="3 4">
    <name type="scientific">Stylonychia lemnae</name>
    <name type="common">Ciliate</name>
    <dbReference type="NCBI Taxonomy" id="5949"/>
    <lineage>
        <taxon>Eukaryota</taxon>
        <taxon>Sar</taxon>
        <taxon>Alveolata</taxon>
        <taxon>Ciliophora</taxon>
        <taxon>Intramacronucleata</taxon>
        <taxon>Spirotrichea</taxon>
        <taxon>Stichotrichia</taxon>
        <taxon>Sporadotrichida</taxon>
        <taxon>Oxytrichidae</taxon>
        <taxon>Stylonychinae</taxon>
        <taxon>Stylonychia</taxon>
    </lineage>
</organism>
<keyword evidence="2" id="KW-1133">Transmembrane helix</keyword>
<sequence>MKKNNLSKCRNFCGKQLRKVDLFGYPISMTYKNELTYKSSFGGIMTILSVIGILFALREIKYVRNLYIDKSIYEFTTNEFDYAVQLSYQGLDPNVTNLFQYYSIRMYTYSSQKKTTYKEGEYPLTFRYDEMNVTRCGYERFANLSQDDAQKWWCSETPVTKLQGRIGSNFAQRVKVELHYCSQIYLDRINPNLTCKTREEADAIFKDTYYLISYAENFLDYTPTTDIKYEYFGISKNYAVLQDSWFTSSFNNKNYTYSSVRRQSVNQQIRDTRTLIVSLNFNMDEQVTFTTRTAYNLIDVLTESGGFASIIFIIFKLLTTQVQKILYFTSIMKKIYLCMDYNKKEALTSMANLCQTNLQSRTQLNGTLEESAREKLTFKQKTLNDNQTKDNPKNGTKLKKLQMEQRLRGLNFFQYNFRDYVKQVLKNMCCYPGCCRLKPSFKDKLYEIGVQKLNKEFDMVRYLKKLRIADSLAHLLLSEFQRELIPYFDKNVLSIDDQQKLKKFKSIVSGDPYVMDKSIKQIVRQSKKSILNAKILSMLSINVENLRDLEEPSKSRKSSRNREREKDKHNVQKVYQQVSYKESKQAKAKDETTIYDINNHIEESIIL</sequence>
<keyword evidence="4" id="KW-1185">Reference proteome</keyword>
<evidence type="ECO:0000256" key="2">
    <source>
        <dbReference type="SAM" id="Phobius"/>
    </source>
</evidence>
<dbReference type="InParanoid" id="A0A078AZ86"/>
<dbReference type="PANTHER" id="PTHR31398:SF0">
    <property type="entry name" value="MEIOTIC NUCLEAR DIVISION PROTEIN 1 HOMOLOG"/>
    <property type="match status" value="1"/>
</dbReference>
<protein>
    <submittedName>
        <fullName evidence="3">Uncharacterized protein</fullName>
    </submittedName>
</protein>
<feature type="compositionally biased region" description="Basic and acidic residues" evidence="1">
    <location>
        <begin position="550"/>
        <end position="570"/>
    </location>
</feature>
<dbReference type="OrthoDB" id="289792at2759"/>
<keyword evidence="2" id="KW-0812">Transmembrane</keyword>
<evidence type="ECO:0000256" key="1">
    <source>
        <dbReference type="SAM" id="MobiDB-lite"/>
    </source>
</evidence>
<evidence type="ECO:0000313" key="3">
    <source>
        <dbReference type="EMBL" id="CDW87416.1"/>
    </source>
</evidence>
<feature type="region of interest" description="Disordered" evidence="1">
    <location>
        <begin position="550"/>
        <end position="571"/>
    </location>
</feature>
<proteinExistence type="predicted"/>
<gene>
    <name evidence="3" type="primary">Contig550.g603</name>
    <name evidence="3" type="ORF">STYLEM_16519</name>
</gene>
<dbReference type="PANTHER" id="PTHR31398">
    <property type="entry name" value="MEIOTIC NUCLEAR DIVISION PROTEIN 1 HOMOLOG"/>
    <property type="match status" value="1"/>
</dbReference>
<reference evidence="3 4" key="1">
    <citation type="submission" date="2014-06" db="EMBL/GenBank/DDBJ databases">
        <authorList>
            <person name="Swart Estienne"/>
        </authorList>
    </citation>
    <scope>NUCLEOTIDE SEQUENCE [LARGE SCALE GENOMIC DNA]</scope>
    <source>
        <strain evidence="3 4">130c</strain>
    </source>
</reference>
<dbReference type="GO" id="GO:0007131">
    <property type="term" value="P:reciprocal meiotic recombination"/>
    <property type="evidence" value="ECO:0007669"/>
    <property type="project" value="TreeGrafter"/>
</dbReference>
<dbReference type="Proteomes" id="UP000039865">
    <property type="component" value="Unassembled WGS sequence"/>
</dbReference>
<feature type="transmembrane region" description="Helical" evidence="2">
    <location>
        <begin position="39"/>
        <end position="57"/>
    </location>
</feature>
<accession>A0A078AZ86</accession>
<dbReference type="GO" id="GO:0005634">
    <property type="term" value="C:nucleus"/>
    <property type="evidence" value="ECO:0007669"/>
    <property type="project" value="TreeGrafter"/>
</dbReference>